<evidence type="ECO:0000256" key="2">
    <source>
        <dbReference type="ARBA" id="ARBA00022840"/>
    </source>
</evidence>
<dbReference type="GO" id="GO:0005524">
    <property type="term" value="F:ATP binding"/>
    <property type="evidence" value="ECO:0007669"/>
    <property type="project" value="UniProtKB-KW"/>
</dbReference>
<dbReference type="RefSeq" id="WP_112333246.1">
    <property type="nucleotide sequence ID" value="NZ_QLYR01000008.1"/>
</dbReference>
<feature type="compositionally biased region" description="Low complexity" evidence="3">
    <location>
        <begin position="399"/>
        <end position="419"/>
    </location>
</feature>
<keyword evidence="4" id="KW-1133">Transmembrane helix</keyword>
<sequence>MSDIINHEGKTLCMNCMSELDGKEACPNCGYPANERQRGDALPFHTRLQGRYIIGREKNRNGEGITYIGYDTVLNISVAVREFYPSTLCARTEDGAVVRIIGGKEVAFDECIANFLEYSRKVAHLRELSAIVQIYDIFEENHTAYTVSEWRESISLRFFVERRGGKLLWNDARPLFMPVLSALSTLHAAGICHLGISPETLVVTQDGKMRLEGFCTTAVRRDEMELPFDVVPGCAAIEQYVKGYTPNEATDVYGFTASLFFALTGLLPQDALKRRADSRLLIPTSIIRDIPPHVVSALANGLQVAPDKRTQTFERLREELSAAPSVTSSIANTELRNMPSPYPLNAEPELPEKKKGVPRFVWAVGSCLICLAVFTLAGVIWLSTGGSFGGTESESSSAVLSELPSQLESEASEVSSTAEDTIPAPNLVGKNYDELAAETTKDYQVLAASAKEFDDTVPEGYIISQTPEAGNDMAKGTAIVVVVSKGPRNRELPDVAGKPLAEASTAVADRGFIPTKIEQYSDTIPAGSVIGYKDAQAGTQLPYGSQVVLVVSKGPNPETNTSTQG</sequence>
<feature type="transmembrane region" description="Helical" evidence="4">
    <location>
        <begin position="360"/>
        <end position="382"/>
    </location>
</feature>
<feature type="domain" description="Protein kinase" evidence="5">
    <location>
        <begin position="52"/>
        <end position="326"/>
    </location>
</feature>
<evidence type="ECO:0000256" key="4">
    <source>
        <dbReference type="SAM" id="Phobius"/>
    </source>
</evidence>
<dbReference type="AlphaFoldDB" id="A0A328UHF0"/>
<keyword evidence="4" id="KW-0472">Membrane</keyword>
<dbReference type="Proteomes" id="UP000249377">
    <property type="component" value="Unassembled WGS sequence"/>
</dbReference>
<feature type="domain" description="PASTA" evidence="6">
    <location>
        <begin position="486"/>
        <end position="553"/>
    </location>
</feature>
<protein>
    <submittedName>
        <fullName evidence="7">Serine/threonine kinase</fullName>
    </submittedName>
</protein>
<evidence type="ECO:0000313" key="8">
    <source>
        <dbReference type="Proteomes" id="UP000249377"/>
    </source>
</evidence>
<dbReference type="Gene3D" id="3.30.10.20">
    <property type="match status" value="2"/>
</dbReference>
<dbReference type="CDD" id="cd06577">
    <property type="entry name" value="PASTA_pknB"/>
    <property type="match status" value="2"/>
</dbReference>
<accession>A0A328UHF0</accession>
<keyword evidence="1" id="KW-0547">Nucleotide-binding</keyword>
<dbReference type="InterPro" id="IPR000719">
    <property type="entry name" value="Prot_kinase_dom"/>
</dbReference>
<reference evidence="7 8" key="1">
    <citation type="submission" date="2018-06" db="EMBL/GenBank/DDBJ databases">
        <title>Noncontiguous genome sequence of Ruminococcaceae bacterium ASD2818.</title>
        <authorList>
            <person name="Chaplin A.V."/>
            <person name="Sokolova S.R."/>
            <person name="Kochetkova T.O."/>
            <person name="Goltsov A.Y."/>
            <person name="Trofimov D.Y."/>
            <person name="Efimov B.A."/>
        </authorList>
    </citation>
    <scope>NUCLEOTIDE SEQUENCE [LARGE SCALE GENOMIC DNA]</scope>
    <source>
        <strain evidence="7 8">ASD2818</strain>
    </source>
</reference>
<dbReference type="InterPro" id="IPR011009">
    <property type="entry name" value="Kinase-like_dom_sf"/>
</dbReference>
<dbReference type="Pfam" id="PF03793">
    <property type="entry name" value="PASTA"/>
    <property type="match status" value="2"/>
</dbReference>
<gene>
    <name evidence="7" type="ORF">DPQ25_11095</name>
</gene>
<dbReference type="SMART" id="SM00220">
    <property type="entry name" value="S_TKc"/>
    <property type="match status" value="1"/>
</dbReference>
<evidence type="ECO:0000256" key="1">
    <source>
        <dbReference type="ARBA" id="ARBA00022741"/>
    </source>
</evidence>
<name>A0A328UHF0_9FIRM</name>
<organism evidence="7 8">
    <name type="scientific">Hydrogeniiclostridium mannosilyticum</name>
    <dbReference type="NCBI Taxonomy" id="2764322"/>
    <lineage>
        <taxon>Bacteria</taxon>
        <taxon>Bacillati</taxon>
        <taxon>Bacillota</taxon>
        <taxon>Clostridia</taxon>
        <taxon>Eubacteriales</taxon>
        <taxon>Acutalibacteraceae</taxon>
        <taxon>Hydrogeniiclostridium</taxon>
    </lineage>
</organism>
<evidence type="ECO:0000256" key="3">
    <source>
        <dbReference type="SAM" id="MobiDB-lite"/>
    </source>
</evidence>
<dbReference type="Gene3D" id="3.30.200.20">
    <property type="entry name" value="Phosphorylase Kinase, domain 1"/>
    <property type="match status" value="1"/>
</dbReference>
<keyword evidence="7" id="KW-0808">Transferase</keyword>
<dbReference type="GO" id="GO:0004674">
    <property type="term" value="F:protein serine/threonine kinase activity"/>
    <property type="evidence" value="ECO:0007669"/>
    <property type="project" value="TreeGrafter"/>
</dbReference>
<keyword evidence="2" id="KW-0067">ATP-binding</keyword>
<dbReference type="GO" id="GO:0005737">
    <property type="term" value="C:cytoplasm"/>
    <property type="evidence" value="ECO:0007669"/>
    <property type="project" value="TreeGrafter"/>
</dbReference>
<dbReference type="EMBL" id="QLYR01000008">
    <property type="protein sequence ID" value="RAQ25555.1"/>
    <property type="molecule type" value="Genomic_DNA"/>
</dbReference>
<dbReference type="SUPFAM" id="SSF56112">
    <property type="entry name" value="Protein kinase-like (PK-like)"/>
    <property type="match status" value="1"/>
</dbReference>
<dbReference type="Gene3D" id="1.10.510.10">
    <property type="entry name" value="Transferase(Phosphotransferase) domain 1"/>
    <property type="match status" value="1"/>
</dbReference>
<evidence type="ECO:0000259" key="5">
    <source>
        <dbReference type="PROSITE" id="PS50011"/>
    </source>
</evidence>
<dbReference type="PANTHER" id="PTHR24346:SF30">
    <property type="entry name" value="MATERNAL EMBRYONIC LEUCINE ZIPPER KINASE"/>
    <property type="match status" value="1"/>
</dbReference>
<feature type="domain" description="PASTA" evidence="6">
    <location>
        <begin position="418"/>
        <end position="485"/>
    </location>
</feature>
<dbReference type="PANTHER" id="PTHR24346">
    <property type="entry name" value="MAP/MICROTUBULE AFFINITY-REGULATING KINASE"/>
    <property type="match status" value="1"/>
</dbReference>
<dbReference type="Pfam" id="PF00069">
    <property type="entry name" value="Pkinase"/>
    <property type="match status" value="1"/>
</dbReference>
<keyword evidence="7" id="KW-0418">Kinase</keyword>
<dbReference type="InterPro" id="IPR005543">
    <property type="entry name" value="PASTA_dom"/>
</dbReference>
<evidence type="ECO:0000313" key="7">
    <source>
        <dbReference type="EMBL" id="RAQ25555.1"/>
    </source>
</evidence>
<keyword evidence="4" id="KW-0812">Transmembrane</keyword>
<dbReference type="GO" id="GO:0035556">
    <property type="term" value="P:intracellular signal transduction"/>
    <property type="evidence" value="ECO:0007669"/>
    <property type="project" value="TreeGrafter"/>
</dbReference>
<dbReference type="PROSITE" id="PS51178">
    <property type="entry name" value="PASTA"/>
    <property type="match status" value="2"/>
</dbReference>
<comment type="caution">
    <text evidence="7">The sequence shown here is derived from an EMBL/GenBank/DDBJ whole genome shotgun (WGS) entry which is preliminary data.</text>
</comment>
<evidence type="ECO:0000259" key="6">
    <source>
        <dbReference type="PROSITE" id="PS51178"/>
    </source>
</evidence>
<dbReference type="SMART" id="SM00740">
    <property type="entry name" value="PASTA"/>
    <property type="match status" value="2"/>
</dbReference>
<dbReference type="PROSITE" id="PS50011">
    <property type="entry name" value="PROTEIN_KINASE_DOM"/>
    <property type="match status" value="1"/>
</dbReference>
<keyword evidence="8" id="KW-1185">Reference proteome</keyword>
<proteinExistence type="predicted"/>
<feature type="region of interest" description="Disordered" evidence="3">
    <location>
        <begin position="399"/>
        <end position="427"/>
    </location>
</feature>